<dbReference type="EMBL" id="MAYG01000001">
    <property type="protein sequence ID" value="OCA74504.1"/>
    <property type="molecule type" value="Genomic_DNA"/>
</dbReference>
<reference evidence="2" key="1">
    <citation type="submission" date="2016-07" db="EMBL/GenBank/DDBJ databases">
        <authorList>
            <person name="Florea S."/>
            <person name="Webb J.S."/>
            <person name="Jaromczyk J."/>
            <person name="Schardl C.L."/>
        </authorList>
    </citation>
    <scope>NUCLEOTIDE SEQUENCE [LARGE SCALE GENOMIC DNA]</scope>
    <source>
        <strain evidence="2">CC-VM-7</strain>
    </source>
</reference>
<proteinExistence type="predicted"/>
<sequence>MNENKLITRDQLKTYFETGKYPTQNQFSDLIDSLRHKQDGLTKKETITLANTLNTIKSGFVAYVNYIPAEEYFPIVVRSGDEEDQIIDVSVNNGDIIRQYFFGKPPYTITTKQFSANNLGENEYYYFRYQTDGDYTNMMSRLFGNNLPTIPEGFEMGELKRKWLTIEIQKVNVREKVNIINTNIRLVNKTSAPVEYMIYAGYWSHEYTNENIVTEHYNLGDFLTFNYRADLTGYDRRIECRLYNDDTGELLMTGWLNAGIKNVNVLGGYADRCRNVRIECDHYIAE</sequence>
<dbReference type="STRING" id="651561.BBI00_09260"/>
<name>A0A1B8ZSE4_9FLAO</name>
<evidence type="ECO:0000313" key="1">
    <source>
        <dbReference type="EMBL" id="OCA74504.1"/>
    </source>
</evidence>
<evidence type="ECO:0000313" key="2">
    <source>
        <dbReference type="Proteomes" id="UP000093432"/>
    </source>
</evidence>
<dbReference type="Proteomes" id="UP000093432">
    <property type="component" value="Unassembled WGS sequence"/>
</dbReference>
<dbReference type="AlphaFoldDB" id="A0A1B8ZSE4"/>
<dbReference type="OrthoDB" id="1242818at2"/>
<comment type="caution">
    <text evidence="1">The sequence shown here is derived from an EMBL/GenBank/DDBJ whole genome shotgun (WGS) entry which is preliminary data.</text>
</comment>
<organism evidence="1 2">
    <name type="scientific">Chryseobacterium arthrosphaerae</name>
    <dbReference type="NCBI Taxonomy" id="651561"/>
    <lineage>
        <taxon>Bacteria</taxon>
        <taxon>Pseudomonadati</taxon>
        <taxon>Bacteroidota</taxon>
        <taxon>Flavobacteriia</taxon>
        <taxon>Flavobacteriales</taxon>
        <taxon>Weeksellaceae</taxon>
        <taxon>Chryseobacterium group</taxon>
        <taxon>Chryseobacterium</taxon>
    </lineage>
</organism>
<accession>A0A1B8ZSE4</accession>
<protein>
    <submittedName>
        <fullName evidence="1">Uncharacterized protein</fullName>
    </submittedName>
</protein>
<gene>
    <name evidence="1" type="ORF">BBI00_09260</name>
</gene>
<dbReference type="RefSeq" id="WP_065398494.1">
    <property type="nucleotide sequence ID" value="NZ_MAYG01000001.1"/>
</dbReference>